<feature type="transmembrane region" description="Helical" evidence="2">
    <location>
        <begin position="344"/>
        <end position="371"/>
    </location>
</feature>
<keyword evidence="2" id="KW-0812">Transmembrane</keyword>
<feature type="transmembrane region" description="Helical" evidence="2">
    <location>
        <begin position="97"/>
        <end position="117"/>
    </location>
</feature>
<feature type="transmembrane region" description="Helical" evidence="2">
    <location>
        <begin position="70"/>
        <end position="91"/>
    </location>
</feature>
<gene>
    <name evidence="3" type="ORF">BaRGS_00026959</name>
</gene>
<comment type="caution">
    <text evidence="3">The sequence shown here is derived from an EMBL/GenBank/DDBJ whole genome shotgun (WGS) entry which is preliminary data.</text>
</comment>
<keyword evidence="2" id="KW-1133">Transmembrane helix</keyword>
<dbReference type="EMBL" id="JACVVK020000256">
    <property type="protein sequence ID" value="KAK7481812.1"/>
    <property type="molecule type" value="Genomic_DNA"/>
</dbReference>
<protein>
    <submittedName>
        <fullName evidence="3">Uncharacterized protein</fullName>
    </submittedName>
</protein>
<accession>A0ABD0K436</accession>
<sequence length="528" mass="55602">MAAMSVADMKEVDVIFTEDELREELRLAIENDETLRDDATELLREVRALISTLDAHHRNVNIARITGSSVSIVGGIMAIVGGALTMSVVLAPVGVPLAFAGIGVGAVGASTSIGSRVTKFVLTKRNLVELQRKIDSFQERLSERVILRASNVTQGDSFGVLRSGFAAGGTAVNTARTIFNVADTAGDVFQVARAGKAAAGTALKAAAVFGKVSVIASAVLMPLDIIDIGLASRDLHKGEGHPACKNLKKFADGLQRFCEGYVLRPVPRALKMGAAVSFVDRKEVDVNSTEDELREKLRLAIEKDETLRDDATELLSEVRALISTLDAHHRNVNIARITGSSVSILGGIMAIIGGALTMSIVFAPVGVPLAFTGMGVSAVARAGKAAAGTALKATAAFGRISVIASAVLMPLDIADISQASIDLHKGDPACKNLKKFADGLERFCKTAGTAYGRTQCRFFPQAGRADAELGAFLAEFSRVFSFGSTSPKSFLLPETFAGVKAIQLSGCSKNLKVSSEIVNTMVRKNVSP</sequence>
<name>A0ABD0K436_9CAEN</name>
<dbReference type="InterPro" id="IPR008405">
    <property type="entry name" value="ApoL"/>
</dbReference>
<reference evidence="3 4" key="1">
    <citation type="journal article" date="2023" name="Sci. Data">
        <title>Genome assembly of the Korean intertidal mud-creeper Batillaria attramentaria.</title>
        <authorList>
            <person name="Patra A.K."/>
            <person name="Ho P.T."/>
            <person name="Jun S."/>
            <person name="Lee S.J."/>
            <person name="Kim Y."/>
            <person name="Won Y.J."/>
        </authorList>
    </citation>
    <scope>NUCLEOTIDE SEQUENCE [LARGE SCALE GENOMIC DNA]</scope>
    <source>
        <strain evidence="3">Wonlab-2016</strain>
    </source>
</reference>
<evidence type="ECO:0000256" key="1">
    <source>
        <dbReference type="ARBA" id="ARBA00010090"/>
    </source>
</evidence>
<evidence type="ECO:0000313" key="4">
    <source>
        <dbReference type="Proteomes" id="UP001519460"/>
    </source>
</evidence>
<evidence type="ECO:0000256" key="2">
    <source>
        <dbReference type="SAM" id="Phobius"/>
    </source>
</evidence>
<comment type="similarity">
    <text evidence="1">Belongs to the apolipoprotein L family.</text>
</comment>
<dbReference type="AlphaFoldDB" id="A0ABD0K436"/>
<proteinExistence type="inferred from homology"/>
<dbReference type="Pfam" id="PF05461">
    <property type="entry name" value="ApoL"/>
    <property type="match status" value="1"/>
</dbReference>
<keyword evidence="4" id="KW-1185">Reference proteome</keyword>
<evidence type="ECO:0000313" key="3">
    <source>
        <dbReference type="EMBL" id="KAK7481812.1"/>
    </source>
</evidence>
<dbReference type="PANTHER" id="PTHR14096:SF28">
    <property type="entry name" value="APOLIPOPROTEIN L, 1-RELATED"/>
    <property type="match status" value="1"/>
</dbReference>
<organism evidence="3 4">
    <name type="scientific">Batillaria attramentaria</name>
    <dbReference type="NCBI Taxonomy" id="370345"/>
    <lineage>
        <taxon>Eukaryota</taxon>
        <taxon>Metazoa</taxon>
        <taxon>Spiralia</taxon>
        <taxon>Lophotrochozoa</taxon>
        <taxon>Mollusca</taxon>
        <taxon>Gastropoda</taxon>
        <taxon>Caenogastropoda</taxon>
        <taxon>Sorbeoconcha</taxon>
        <taxon>Cerithioidea</taxon>
        <taxon>Batillariidae</taxon>
        <taxon>Batillaria</taxon>
    </lineage>
</organism>
<dbReference type="Proteomes" id="UP001519460">
    <property type="component" value="Unassembled WGS sequence"/>
</dbReference>
<dbReference type="PANTHER" id="PTHR14096">
    <property type="entry name" value="APOLIPOPROTEIN L"/>
    <property type="match status" value="1"/>
</dbReference>
<keyword evidence="2" id="KW-0472">Membrane</keyword>